<comment type="caution">
    <text evidence="7">The sequence shown here is derived from an EMBL/GenBank/DDBJ whole genome shotgun (WGS) entry which is preliminary data.</text>
</comment>
<dbReference type="PROSITE" id="PS50110">
    <property type="entry name" value="RESPONSE_REGULATORY"/>
    <property type="match status" value="1"/>
</dbReference>
<comment type="caution">
    <text evidence="4">Lacks conserved residue(s) required for the propagation of feature annotation.</text>
</comment>
<dbReference type="CDD" id="cd06170">
    <property type="entry name" value="LuxR_C_like"/>
    <property type="match status" value="1"/>
</dbReference>
<dbReference type="PRINTS" id="PR00038">
    <property type="entry name" value="HTHLUXR"/>
</dbReference>
<dbReference type="InterPro" id="IPR011006">
    <property type="entry name" value="CheY-like_superfamily"/>
</dbReference>
<proteinExistence type="predicted"/>
<evidence type="ECO:0000256" key="2">
    <source>
        <dbReference type="ARBA" id="ARBA00023125"/>
    </source>
</evidence>
<dbReference type="SMART" id="SM00421">
    <property type="entry name" value="HTH_LUXR"/>
    <property type="match status" value="1"/>
</dbReference>
<dbReference type="GO" id="GO:0006355">
    <property type="term" value="P:regulation of DNA-templated transcription"/>
    <property type="evidence" value="ECO:0007669"/>
    <property type="project" value="InterPro"/>
</dbReference>
<reference evidence="7 8" key="1">
    <citation type="journal article" date="2019" name="Nat. Microbiol.">
        <title>Mediterranean grassland soil C-N compound turnover is dependent on rainfall and depth, and is mediated by genomically divergent microorganisms.</title>
        <authorList>
            <person name="Diamond S."/>
            <person name="Andeer P.F."/>
            <person name="Li Z."/>
            <person name="Crits-Christoph A."/>
            <person name="Burstein D."/>
            <person name="Anantharaman K."/>
            <person name="Lane K.R."/>
            <person name="Thomas B.C."/>
            <person name="Pan C."/>
            <person name="Northen T.R."/>
            <person name="Banfield J.F."/>
        </authorList>
    </citation>
    <scope>NUCLEOTIDE SEQUENCE [LARGE SCALE GENOMIC DNA]</scope>
    <source>
        <strain evidence="7">NP_7</strain>
    </source>
</reference>
<sequence length="199" mass="20568">MPDLRVLVRSTDALARAGLSALLGAHPGYAVIGENGTDAAAPADVIVWEAGADPRARPEDLAELTEAGVPVVALIPDETFAAAALAAGARGVLPRDVDADSLAACLGAVSRGLLVLHPELAASLPIRERPQGPAEDLTPRELEVLQLLAEGLPNKAIAGRLQITEHTVKYHVAAILAKLGAQTRTEAVARAARLGLILF</sequence>
<dbReference type="SUPFAM" id="SSF46894">
    <property type="entry name" value="C-terminal effector domain of the bipartite response regulators"/>
    <property type="match status" value="1"/>
</dbReference>
<dbReference type="Gene3D" id="3.40.50.2300">
    <property type="match status" value="1"/>
</dbReference>
<feature type="domain" description="HTH luxR-type" evidence="5">
    <location>
        <begin position="130"/>
        <end position="195"/>
    </location>
</feature>
<dbReference type="Pfam" id="PF00196">
    <property type="entry name" value="GerE"/>
    <property type="match status" value="1"/>
</dbReference>
<evidence type="ECO:0000256" key="3">
    <source>
        <dbReference type="ARBA" id="ARBA00023163"/>
    </source>
</evidence>
<dbReference type="SUPFAM" id="SSF52172">
    <property type="entry name" value="CheY-like"/>
    <property type="match status" value="1"/>
</dbReference>
<dbReference type="PROSITE" id="PS50043">
    <property type="entry name" value="HTH_LUXR_2"/>
    <property type="match status" value="1"/>
</dbReference>
<keyword evidence="1" id="KW-0805">Transcription regulation</keyword>
<dbReference type="InterPro" id="IPR016032">
    <property type="entry name" value="Sig_transdc_resp-reg_C-effctor"/>
</dbReference>
<feature type="domain" description="Response regulatory" evidence="6">
    <location>
        <begin position="5"/>
        <end position="110"/>
    </location>
</feature>
<dbReference type="AlphaFoldDB" id="A0A537JJW8"/>
<evidence type="ECO:0000256" key="4">
    <source>
        <dbReference type="PROSITE-ProRule" id="PRU00169"/>
    </source>
</evidence>
<evidence type="ECO:0000259" key="5">
    <source>
        <dbReference type="PROSITE" id="PS50043"/>
    </source>
</evidence>
<dbReference type="PANTHER" id="PTHR44688">
    <property type="entry name" value="DNA-BINDING TRANSCRIPTIONAL ACTIVATOR DEVR_DOSR"/>
    <property type="match status" value="1"/>
</dbReference>
<dbReference type="Proteomes" id="UP000320048">
    <property type="component" value="Unassembled WGS sequence"/>
</dbReference>
<dbReference type="EMBL" id="VBAO01000058">
    <property type="protein sequence ID" value="TMI83841.1"/>
    <property type="molecule type" value="Genomic_DNA"/>
</dbReference>
<keyword evidence="2" id="KW-0238">DNA-binding</keyword>
<gene>
    <name evidence="7" type="ORF">E6H04_02205</name>
</gene>
<organism evidence="7 8">
    <name type="scientific">Candidatus Segetimicrobium genomatis</name>
    <dbReference type="NCBI Taxonomy" id="2569760"/>
    <lineage>
        <taxon>Bacteria</taxon>
        <taxon>Bacillati</taxon>
        <taxon>Candidatus Sysuimicrobiota</taxon>
        <taxon>Candidatus Sysuimicrobiia</taxon>
        <taxon>Candidatus Sysuimicrobiales</taxon>
        <taxon>Candidatus Segetimicrobiaceae</taxon>
        <taxon>Candidatus Segetimicrobium</taxon>
    </lineage>
</organism>
<protein>
    <submittedName>
        <fullName evidence="7">Response regulator transcription factor</fullName>
    </submittedName>
</protein>
<evidence type="ECO:0000313" key="8">
    <source>
        <dbReference type="Proteomes" id="UP000320048"/>
    </source>
</evidence>
<accession>A0A537JJW8</accession>
<evidence type="ECO:0000313" key="7">
    <source>
        <dbReference type="EMBL" id="TMI83841.1"/>
    </source>
</evidence>
<dbReference type="PROSITE" id="PS00622">
    <property type="entry name" value="HTH_LUXR_1"/>
    <property type="match status" value="1"/>
</dbReference>
<evidence type="ECO:0000259" key="6">
    <source>
        <dbReference type="PROSITE" id="PS50110"/>
    </source>
</evidence>
<evidence type="ECO:0000256" key="1">
    <source>
        <dbReference type="ARBA" id="ARBA00023015"/>
    </source>
</evidence>
<dbReference type="GO" id="GO:0000160">
    <property type="term" value="P:phosphorelay signal transduction system"/>
    <property type="evidence" value="ECO:0007669"/>
    <property type="project" value="InterPro"/>
</dbReference>
<dbReference type="GO" id="GO:0003677">
    <property type="term" value="F:DNA binding"/>
    <property type="evidence" value="ECO:0007669"/>
    <property type="project" value="UniProtKB-KW"/>
</dbReference>
<dbReference type="PANTHER" id="PTHR44688:SF25">
    <property type="entry name" value="HTH LUXR-TYPE DOMAIN-CONTAINING PROTEIN"/>
    <property type="match status" value="1"/>
</dbReference>
<dbReference type="InterPro" id="IPR001789">
    <property type="entry name" value="Sig_transdc_resp-reg_receiver"/>
</dbReference>
<keyword evidence="3" id="KW-0804">Transcription</keyword>
<dbReference type="InterPro" id="IPR000792">
    <property type="entry name" value="Tscrpt_reg_LuxR_C"/>
</dbReference>
<name>A0A537JJW8_9BACT</name>